<evidence type="ECO:0000256" key="1">
    <source>
        <dbReference type="SAM" id="Coils"/>
    </source>
</evidence>
<dbReference type="STRING" id="6313.A0A0K0DHT4"/>
<evidence type="ECO:0000259" key="2">
    <source>
        <dbReference type="Pfam" id="PF13600"/>
    </source>
</evidence>
<dbReference type="PANTHER" id="PTHR31005:SF10">
    <property type="entry name" value="DUF4140 DOMAIN-CONTAINING PROTEIN"/>
    <property type="match status" value="1"/>
</dbReference>
<keyword evidence="1" id="KW-0175">Coiled coil</keyword>
<accession>A0A0K0DHT4</accession>
<name>A0A0K0DHT4_ANGCA</name>
<dbReference type="AlphaFoldDB" id="A0A0K0DHT4"/>
<feature type="domain" description="DUF4140" evidence="2">
    <location>
        <begin position="6"/>
        <end position="94"/>
    </location>
</feature>
<evidence type="ECO:0000313" key="4">
    <source>
        <dbReference type="WBParaSite" id="ACAC_0001078801-mRNA-1"/>
    </source>
</evidence>
<keyword evidence="3" id="KW-1185">Reference proteome</keyword>
<reference evidence="3" key="1">
    <citation type="submission" date="2012-09" db="EMBL/GenBank/DDBJ databases">
        <authorList>
            <person name="Martin A.A."/>
        </authorList>
    </citation>
    <scope>NUCLEOTIDE SEQUENCE</scope>
</reference>
<organism evidence="3 4">
    <name type="scientific">Angiostrongylus cantonensis</name>
    <name type="common">Rat lungworm</name>
    <dbReference type="NCBI Taxonomy" id="6313"/>
    <lineage>
        <taxon>Eukaryota</taxon>
        <taxon>Metazoa</taxon>
        <taxon>Ecdysozoa</taxon>
        <taxon>Nematoda</taxon>
        <taxon>Chromadorea</taxon>
        <taxon>Rhabditida</taxon>
        <taxon>Rhabditina</taxon>
        <taxon>Rhabditomorpha</taxon>
        <taxon>Strongyloidea</taxon>
        <taxon>Metastrongylidae</taxon>
        <taxon>Angiostrongylus</taxon>
    </lineage>
</organism>
<sequence length="187" mass="21459">LATDSVVVYSDKAEVRRVLTVVLPKGTHEIVIKNVSAVIERESVRVDGKGVLIQEVQYQEMQVDSEQETEKILILEREKVIAENERFAAEDEISLRTVTGSTICHESLQEPSSIGFLATSDALSNLMNFLAFYGETVSSMKRTLRLKQREWEQYSEKIEALERQIDHLRCGNEYDSVKRCWFLQTIM</sequence>
<dbReference type="WBParaSite" id="ACAC_0001078801-mRNA-1">
    <property type="protein sequence ID" value="ACAC_0001078801-mRNA-1"/>
    <property type="gene ID" value="ACAC_0001078801"/>
</dbReference>
<dbReference type="Pfam" id="PF13600">
    <property type="entry name" value="DUF4140"/>
    <property type="match status" value="1"/>
</dbReference>
<feature type="coiled-coil region" evidence="1">
    <location>
        <begin position="58"/>
        <end position="92"/>
    </location>
</feature>
<dbReference type="InterPro" id="IPR025554">
    <property type="entry name" value="DUF4140"/>
</dbReference>
<evidence type="ECO:0000313" key="3">
    <source>
        <dbReference type="Proteomes" id="UP000035642"/>
    </source>
</evidence>
<dbReference type="InterPro" id="IPR011935">
    <property type="entry name" value="CHP02231"/>
</dbReference>
<dbReference type="Proteomes" id="UP000035642">
    <property type="component" value="Unassembled WGS sequence"/>
</dbReference>
<protein>
    <submittedName>
        <fullName evidence="4">DUF4140 domain-containing protein</fullName>
    </submittedName>
</protein>
<reference evidence="4" key="2">
    <citation type="submission" date="2017-02" db="UniProtKB">
        <authorList>
            <consortium name="WormBaseParasite"/>
        </authorList>
    </citation>
    <scope>IDENTIFICATION</scope>
</reference>
<proteinExistence type="predicted"/>
<dbReference type="PANTHER" id="PTHR31005">
    <property type="entry name" value="DUF4139 DOMAIN-CONTAINING PROTEIN"/>
    <property type="match status" value="1"/>
</dbReference>
<feature type="coiled-coil region" evidence="1">
    <location>
        <begin position="144"/>
        <end position="171"/>
    </location>
</feature>